<gene>
    <name evidence="9" type="ORF">NITHO_5120003</name>
</gene>
<evidence type="ECO:0000256" key="6">
    <source>
        <dbReference type="ARBA" id="ARBA00023136"/>
    </source>
</evidence>
<feature type="transmembrane region" description="Helical" evidence="7">
    <location>
        <begin position="441"/>
        <end position="460"/>
    </location>
</feature>
<dbReference type="RefSeq" id="WP_008480505.1">
    <property type="nucleotide sequence ID" value="NZ_CAGS01000460.1"/>
</dbReference>
<feature type="transmembrane region" description="Helical" evidence="7">
    <location>
        <begin position="241"/>
        <end position="258"/>
    </location>
</feature>
<feature type="transmembrane region" description="Helical" evidence="7">
    <location>
        <begin position="150"/>
        <end position="172"/>
    </location>
</feature>
<dbReference type="InterPro" id="IPR011701">
    <property type="entry name" value="MFS"/>
</dbReference>
<dbReference type="Gene3D" id="1.20.1250.20">
    <property type="entry name" value="MFS general substrate transporter like domains"/>
    <property type="match status" value="1"/>
</dbReference>
<feature type="transmembrane region" description="Helical" evidence="7">
    <location>
        <begin position="92"/>
        <end position="111"/>
    </location>
</feature>
<keyword evidence="2" id="KW-0813">Transport</keyword>
<protein>
    <submittedName>
        <fullName evidence="9">Putative MFS-type transporter</fullName>
    </submittedName>
</protein>
<comment type="caution">
    <text evidence="9">The sequence shown here is derived from an EMBL/GenBank/DDBJ whole genome shotgun (WGS) entry which is preliminary data.</text>
</comment>
<accession>I4ELH0</accession>
<dbReference type="PANTHER" id="PTHR42718:SF46">
    <property type="entry name" value="BLR6921 PROTEIN"/>
    <property type="match status" value="1"/>
</dbReference>
<dbReference type="AlphaFoldDB" id="I4ELH0"/>
<dbReference type="CDD" id="cd17321">
    <property type="entry name" value="MFS_MMR_MDR_like"/>
    <property type="match status" value="1"/>
</dbReference>
<feature type="transmembrane region" description="Helical" evidence="7">
    <location>
        <begin position="178"/>
        <end position="197"/>
    </location>
</feature>
<feature type="domain" description="Major facilitator superfamily (MFS) profile" evidence="8">
    <location>
        <begin position="26"/>
        <end position="461"/>
    </location>
</feature>
<dbReference type="InterPro" id="IPR036259">
    <property type="entry name" value="MFS_trans_sf"/>
</dbReference>
<keyword evidence="6 7" id="KW-0472">Membrane</keyword>
<dbReference type="PANTHER" id="PTHR42718">
    <property type="entry name" value="MAJOR FACILITATOR SUPERFAMILY MULTIDRUG TRANSPORTER MFSC"/>
    <property type="match status" value="1"/>
</dbReference>
<name>I4ELH0_9BACT</name>
<feature type="transmembrane region" description="Helical" evidence="7">
    <location>
        <begin position="117"/>
        <end position="138"/>
    </location>
</feature>
<dbReference type="PRINTS" id="PR01036">
    <property type="entry name" value="TCRTETB"/>
</dbReference>
<feature type="transmembrane region" description="Helical" evidence="7">
    <location>
        <begin position="402"/>
        <end position="429"/>
    </location>
</feature>
<dbReference type="GO" id="GO:0005886">
    <property type="term" value="C:plasma membrane"/>
    <property type="evidence" value="ECO:0007669"/>
    <property type="project" value="UniProtKB-SubCell"/>
</dbReference>
<reference evidence="9 10" key="1">
    <citation type="journal article" date="2012" name="ISME J.">
        <title>Nitrification expanded: discovery, physiology and genomics of a nitrite-oxidizing bacterium from the phylum Chloroflexi.</title>
        <authorList>
            <person name="Sorokin D.Y."/>
            <person name="Lucker S."/>
            <person name="Vejmelkova D."/>
            <person name="Kostrikina N.A."/>
            <person name="Kleerebezem R."/>
            <person name="Rijpstra W.I."/>
            <person name="Damste J.S."/>
            <person name="Le Paslier D."/>
            <person name="Muyzer G."/>
            <person name="Wagner M."/>
            <person name="van Loosdrecht M.C."/>
            <person name="Daims H."/>
        </authorList>
    </citation>
    <scope>NUCLEOTIDE SEQUENCE [LARGE SCALE GENOMIC DNA]</scope>
    <source>
        <strain evidence="10">none</strain>
    </source>
</reference>
<feature type="transmembrane region" description="Helical" evidence="7">
    <location>
        <begin position="24"/>
        <end position="49"/>
    </location>
</feature>
<evidence type="ECO:0000256" key="3">
    <source>
        <dbReference type="ARBA" id="ARBA00022475"/>
    </source>
</evidence>
<dbReference type="Proteomes" id="UP000004221">
    <property type="component" value="Unassembled WGS sequence"/>
</dbReference>
<dbReference type="Gene3D" id="1.20.1720.10">
    <property type="entry name" value="Multidrug resistance protein D"/>
    <property type="match status" value="1"/>
</dbReference>
<keyword evidence="3" id="KW-1003">Cell membrane</keyword>
<evidence type="ECO:0000313" key="9">
    <source>
        <dbReference type="EMBL" id="CCF85532.1"/>
    </source>
</evidence>
<evidence type="ECO:0000256" key="5">
    <source>
        <dbReference type="ARBA" id="ARBA00022989"/>
    </source>
</evidence>
<evidence type="ECO:0000259" key="8">
    <source>
        <dbReference type="PROSITE" id="PS50850"/>
    </source>
</evidence>
<dbReference type="GO" id="GO:0022857">
    <property type="term" value="F:transmembrane transporter activity"/>
    <property type="evidence" value="ECO:0007669"/>
    <property type="project" value="InterPro"/>
</dbReference>
<comment type="subcellular location">
    <subcellularLocation>
        <location evidence="1">Cell membrane</location>
        <topology evidence="1">Multi-pass membrane protein</topology>
    </subcellularLocation>
</comment>
<dbReference type="OrthoDB" id="102502at2"/>
<keyword evidence="10" id="KW-1185">Reference proteome</keyword>
<dbReference type="InterPro" id="IPR020846">
    <property type="entry name" value="MFS_dom"/>
</dbReference>
<dbReference type="EMBL" id="CAGS01000460">
    <property type="protein sequence ID" value="CCF85532.1"/>
    <property type="molecule type" value="Genomic_DNA"/>
</dbReference>
<feature type="transmembrane region" description="Helical" evidence="7">
    <location>
        <begin position="344"/>
        <end position="363"/>
    </location>
</feature>
<keyword evidence="5 7" id="KW-1133">Transmembrane helix</keyword>
<feature type="transmembrane region" description="Helical" evidence="7">
    <location>
        <begin position="315"/>
        <end position="337"/>
    </location>
</feature>
<dbReference type="Pfam" id="PF07690">
    <property type="entry name" value="MFS_1"/>
    <property type="match status" value="1"/>
</dbReference>
<dbReference type="PROSITE" id="PS50850">
    <property type="entry name" value="MFS"/>
    <property type="match status" value="1"/>
</dbReference>
<evidence type="ECO:0000313" key="10">
    <source>
        <dbReference type="Proteomes" id="UP000004221"/>
    </source>
</evidence>
<sequence length="483" mass="50077">MARATHAGPSAGYPNAGTARPAEWVVLVTAALGTMLAPLNSTMIVVALPDLLAEFGSTVTWGAWIVTSYLVAMAALQPVGGGLGDRYGRLRLFLVGLGLFLAATMVAAFSWNVEILLIARTFQAVGGAVAIPNGTALVRSLVPGERQGRAFGKIGAGIAVAAAAGPLIGGLVTDSLGWRWIFAANILLVVPALVLALRLPRDRPAPAGGSFDHQGAILLATTLVPLALALTVWRLPGVPIALSPALGLLTVVAGLLLLRHVRRFPRPVLNLSLFRERGFTPATMTVLLSNLTMYTVLLSLPLFLNERGHWSSSKVGLLLAGLSVQTIIFSPIGGWLSDRSGRRVPAVAGTVVLAIGVLPFLGIGDSWTWMLYLAPLVLIGIGLGLSSASVQTTAVEVVPGNAVGQAAGLFSTMRYLGSIIGSSGMAAVLAGPNPPVGSFRLLYAALFLSACAAIIAASRLPRWSSAPHEPQKQALTPTHPAGR</sequence>
<keyword evidence="4 7" id="KW-0812">Transmembrane</keyword>
<evidence type="ECO:0000256" key="7">
    <source>
        <dbReference type="SAM" id="Phobius"/>
    </source>
</evidence>
<feature type="transmembrane region" description="Helical" evidence="7">
    <location>
        <begin position="217"/>
        <end position="235"/>
    </location>
</feature>
<proteinExistence type="predicted"/>
<feature type="transmembrane region" description="Helical" evidence="7">
    <location>
        <begin position="61"/>
        <end position="80"/>
    </location>
</feature>
<evidence type="ECO:0000256" key="4">
    <source>
        <dbReference type="ARBA" id="ARBA00022692"/>
    </source>
</evidence>
<evidence type="ECO:0000256" key="2">
    <source>
        <dbReference type="ARBA" id="ARBA00022448"/>
    </source>
</evidence>
<organism evidence="9 10">
    <name type="scientific">Nitrolancea hollandica Lb</name>
    <dbReference type="NCBI Taxonomy" id="1129897"/>
    <lineage>
        <taxon>Bacteria</taxon>
        <taxon>Pseudomonadati</taxon>
        <taxon>Thermomicrobiota</taxon>
        <taxon>Thermomicrobia</taxon>
        <taxon>Sphaerobacterales</taxon>
        <taxon>Sphaerobacterineae</taxon>
        <taxon>Sphaerobacteraceae</taxon>
        <taxon>Nitrolancea</taxon>
    </lineage>
</organism>
<feature type="transmembrane region" description="Helical" evidence="7">
    <location>
        <begin position="369"/>
        <end position="390"/>
    </location>
</feature>
<feature type="transmembrane region" description="Helical" evidence="7">
    <location>
        <begin position="279"/>
        <end position="303"/>
    </location>
</feature>
<dbReference type="SUPFAM" id="SSF103473">
    <property type="entry name" value="MFS general substrate transporter"/>
    <property type="match status" value="1"/>
</dbReference>
<evidence type="ECO:0000256" key="1">
    <source>
        <dbReference type="ARBA" id="ARBA00004651"/>
    </source>
</evidence>